<evidence type="ECO:0000259" key="3">
    <source>
        <dbReference type="Pfam" id="PF02582"/>
    </source>
</evidence>
<feature type="region of interest" description="Disordered" evidence="2">
    <location>
        <begin position="68"/>
        <end position="107"/>
    </location>
</feature>
<dbReference type="Pfam" id="PF02582">
    <property type="entry name" value="DUF155"/>
    <property type="match status" value="1"/>
</dbReference>
<evidence type="ECO:0000313" key="5">
    <source>
        <dbReference type="Proteomes" id="UP000070544"/>
    </source>
</evidence>
<dbReference type="OrthoDB" id="242766at2759"/>
<evidence type="ECO:0000256" key="1">
    <source>
        <dbReference type="ARBA" id="ARBA00008306"/>
    </source>
</evidence>
<dbReference type="PANTHER" id="PTHR16255:SF1">
    <property type="entry name" value="REQUIRED FOR MEIOTIC NUCLEAR DIVISION PROTEIN 1 HOMOLOG"/>
    <property type="match status" value="1"/>
</dbReference>
<protein>
    <submittedName>
        <fullName evidence="4">DUF155-domain-containing protein</fullName>
    </submittedName>
</protein>
<feature type="compositionally biased region" description="Pro residues" evidence="2">
    <location>
        <begin position="92"/>
        <end position="107"/>
    </location>
</feature>
<gene>
    <name evidence="4" type="ORF">M427DRAFT_130263</name>
</gene>
<dbReference type="AlphaFoldDB" id="A0A139AXL9"/>
<feature type="domain" description="DUF155" evidence="3">
    <location>
        <begin position="313"/>
        <end position="483"/>
    </location>
</feature>
<dbReference type="EMBL" id="KQ965732">
    <property type="protein sequence ID" value="KXS21478.1"/>
    <property type="molecule type" value="Genomic_DNA"/>
</dbReference>
<dbReference type="InterPro" id="IPR051624">
    <property type="entry name" value="RMD1/Sad1-interacting"/>
</dbReference>
<comment type="similarity">
    <text evidence="1">Belongs to the RMD1/sif2 family.</text>
</comment>
<dbReference type="GO" id="GO:0005739">
    <property type="term" value="C:mitochondrion"/>
    <property type="evidence" value="ECO:0007669"/>
    <property type="project" value="UniProtKB-ARBA"/>
</dbReference>
<evidence type="ECO:0000256" key="2">
    <source>
        <dbReference type="SAM" id="MobiDB-lite"/>
    </source>
</evidence>
<dbReference type="GO" id="GO:0070131">
    <property type="term" value="P:positive regulation of mitochondrial translation"/>
    <property type="evidence" value="ECO:0007669"/>
    <property type="project" value="TreeGrafter"/>
</dbReference>
<dbReference type="Proteomes" id="UP000070544">
    <property type="component" value="Unassembled WGS sequence"/>
</dbReference>
<dbReference type="InterPro" id="IPR003734">
    <property type="entry name" value="DUF155"/>
</dbReference>
<dbReference type="PANTHER" id="PTHR16255">
    <property type="entry name" value="REQUIRED FOR MEIOTIC NUCLEAR DIVISION PROTEIN 1 HOMOLOG"/>
    <property type="match status" value="1"/>
</dbReference>
<organism evidence="4 5">
    <name type="scientific">Gonapodya prolifera (strain JEL478)</name>
    <name type="common">Monoblepharis prolifera</name>
    <dbReference type="NCBI Taxonomy" id="1344416"/>
    <lineage>
        <taxon>Eukaryota</taxon>
        <taxon>Fungi</taxon>
        <taxon>Fungi incertae sedis</taxon>
        <taxon>Chytridiomycota</taxon>
        <taxon>Chytridiomycota incertae sedis</taxon>
        <taxon>Monoblepharidomycetes</taxon>
        <taxon>Monoblepharidales</taxon>
        <taxon>Gonapodyaceae</taxon>
        <taxon>Gonapodya</taxon>
    </lineage>
</organism>
<feature type="compositionally biased region" description="Basic and acidic residues" evidence="2">
    <location>
        <begin position="240"/>
        <end position="254"/>
    </location>
</feature>
<sequence>MAPPTARAMLSASSALHGIYGIRSTGQAARRSKSLRYFNESPVRAASQRRQTLQMDIHDAAFSTETLAMPPKKGAQRPAAVESNIRSNTPLPNLPPRQPPTQQPPVPQAFKNRILAGVSRARSVANGAVQRGAFSEDLSAERQLQAPRGKQKGVRGVGSENVVMTPAALIGAPAPEARRAMAFATAERYDLDDLLPLLEASGYSVLDHLTEDVLHVVFPPVATGESKPGKRATETAGSGGHEDTLSRRHSGRLENDDDDTPLVRHSDSPARYSLASPVPPPTPPTVVSRQHFPDEADSHLFSDVESPPLPEAFIFANGTFVTWGASERENQRLMGILRGAEIDAYSAVETEWFDYVVDMNEPGGLVGDVILIGSDLPPAQSALAFSSGLSRSVKLAALEDLLDRHLEENRAVPTFLAAGRRLPMGQKEVLSKLGELLVFRGSVNLHSELLDAPDFCWSNERMEQFFESASRNLDVRPRIAVFNKKLDYANELAATLRDHLSERHSNNLEWIIIVLITVEVVSEAVHYAERLGYVDLDRFRKGSKEPVVGWRWAGSEEKPVII</sequence>
<proteinExistence type="inferred from homology"/>
<name>A0A139AXL9_GONPJ</name>
<keyword evidence="5" id="KW-1185">Reference proteome</keyword>
<feature type="region of interest" description="Disordered" evidence="2">
    <location>
        <begin position="221"/>
        <end position="286"/>
    </location>
</feature>
<reference evidence="4 5" key="1">
    <citation type="journal article" date="2015" name="Genome Biol. Evol.">
        <title>Phylogenomic analyses indicate that early fungi evolved digesting cell walls of algal ancestors of land plants.</title>
        <authorList>
            <person name="Chang Y."/>
            <person name="Wang S."/>
            <person name="Sekimoto S."/>
            <person name="Aerts A.L."/>
            <person name="Choi C."/>
            <person name="Clum A."/>
            <person name="LaButti K.M."/>
            <person name="Lindquist E.A."/>
            <person name="Yee Ngan C."/>
            <person name="Ohm R.A."/>
            <person name="Salamov A.A."/>
            <person name="Grigoriev I.V."/>
            <person name="Spatafora J.W."/>
            <person name="Berbee M.L."/>
        </authorList>
    </citation>
    <scope>NUCLEOTIDE SEQUENCE [LARGE SCALE GENOMIC DNA]</scope>
    <source>
        <strain evidence="4 5">JEL478</strain>
    </source>
</reference>
<evidence type="ECO:0000313" key="4">
    <source>
        <dbReference type="EMBL" id="KXS21478.1"/>
    </source>
</evidence>
<accession>A0A139AXL9</accession>